<evidence type="ECO:0000259" key="1">
    <source>
        <dbReference type="Pfam" id="PF09588"/>
    </source>
</evidence>
<dbReference type="EMBL" id="UYJE01002745">
    <property type="protein sequence ID" value="VDI13308.1"/>
    <property type="molecule type" value="Genomic_DNA"/>
</dbReference>
<organism evidence="2 3">
    <name type="scientific">Mytilus galloprovincialis</name>
    <name type="common">Mediterranean mussel</name>
    <dbReference type="NCBI Taxonomy" id="29158"/>
    <lineage>
        <taxon>Eukaryota</taxon>
        <taxon>Metazoa</taxon>
        <taxon>Spiralia</taxon>
        <taxon>Lophotrochozoa</taxon>
        <taxon>Mollusca</taxon>
        <taxon>Bivalvia</taxon>
        <taxon>Autobranchia</taxon>
        <taxon>Pteriomorphia</taxon>
        <taxon>Mytilida</taxon>
        <taxon>Mytiloidea</taxon>
        <taxon>Mytilidae</taxon>
        <taxon>Mytilinae</taxon>
        <taxon>Mytilus</taxon>
    </lineage>
</organism>
<dbReference type="SUPFAM" id="SSF52980">
    <property type="entry name" value="Restriction endonuclease-like"/>
    <property type="match status" value="1"/>
</dbReference>
<proteinExistence type="predicted"/>
<dbReference type="PANTHER" id="PTHR46609:SF8">
    <property type="entry name" value="YQAJ VIRAL RECOMBINASE DOMAIN-CONTAINING PROTEIN"/>
    <property type="match status" value="1"/>
</dbReference>
<dbReference type="InterPro" id="IPR011335">
    <property type="entry name" value="Restrct_endonuc-II-like"/>
</dbReference>
<dbReference type="CDD" id="cd22343">
    <property type="entry name" value="PDDEXK_lambda_exonuclease-like"/>
    <property type="match status" value="1"/>
</dbReference>
<dbReference type="GO" id="GO:0006281">
    <property type="term" value="P:DNA repair"/>
    <property type="evidence" value="ECO:0007669"/>
    <property type="project" value="UniProtKB-ARBA"/>
</dbReference>
<name>A0A8B6D309_MYTGA</name>
<keyword evidence="3" id="KW-1185">Reference proteome</keyword>
<dbReference type="Proteomes" id="UP000596742">
    <property type="component" value="Unassembled WGS sequence"/>
</dbReference>
<accession>A0A8B6D309</accession>
<dbReference type="InterPro" id="IPR019080">
    <property type="entry name" value="YqaJ_viral_recombinase"/>
</dbReference>
<dbReference type="PANTHER" id="PTHR46609">
    <property type="entry name" value="EXONUCLEASE, PHAGE-TYPE/RECB, C-TERMINAL DOMAIN-CONTAINING PROTEIN"/>
    <property type="match status" value="1"/>
</dbReference>
<dbReference type="InterPro" id="IPR051703">
    <property type="entry name" value="NF-kappa-B_Signaling_Reg"/>
</dbReference>
<comment type="caution">
    <text evidence="2">The sequence shown here is derived from an EMBL/GenBank/DDBJ whole genome shotgun (WGS) entry which is preliminary data.</text>
</comment>
<evidence type="ECO:0000313" key="2">
    <source>
        <dbReference type="EMBL" id="VDI13308.1"/>
    </source>
</evidence>
<reference evidence="2" key="1">
    <citation type="submission" date="2018-11" db="EMBL/GenBank/DDBJ databases">
        <authorList>
            <person name="Alioto T."/>
            <person name="Alioto T."/>
        </authorList>
    </citation>
    <scope>NUCLEOTIDE SEQUENCE</scope>
</reference>
<dbReference type="Pfam" id="PF09588">
    <property type="entry name" value="YqaJ"/>
    <property type="match status" value="1"/>
</dbReference>
<dbReference type="OrthoDB" id="6135193at2759"/>
<protein>
    <recommendedName>
        <fullName evidence="1">YqaJ viral recombinase domain-containing protein</fullName>
    </recommendedName>
</protein>
<dbReference type="Gene3D" id="3.90.320.10">
    <property type="match status" value="1"/>
</dbReference>
<gene>
    <name evidence="2" type="ORF">MGAL_10B016016</name>
</gene>
<feature type="domain" description="YqaJ viral recombinase" evidence="1">
    <location>
        <begin position="472"/>
        <end position="616"/>
    </location>
</feature>
<evidence type="ECO:0000313" key="3">
    <source>
        <dbReference type="Proteomes" id="UP000596742"/>
    </source>
</evidence>
<sequence>MEFCCQYCELYTLDILSILGHTILNHGDRFLSVKRKTTKDGVTGYVSKHYHIIPEILKSENKKIWISPGDENIKITEVCSEKTIEKFSKSENDDLRMEDDSNKDNEFQGKCKQPHEINLATVLNKIPNNDSQRDNFCLFIHLTLQDRFPMQSIAFLLFLDVVRWFSESKISAMRYSDRSKSFWQIGFRLFHTKFLNFMRGLGNQNLVMENIGIREKFDPENSKINFAVPSKASLSCMPTVLPKTIQPGIIKELISFISTTDDVTTKSWKICVDLKKINSGRGGDSIPVDLWGYEDKPRLEKQTELEADLQVIQCITERINSLIALEHESLSILRDNEQVTHLKKGLFETFEILCQRLKVLRQYLVGKEANLKKIMEKSENQSPGDWKKSKYAYAISAMKTNIGMTKDCIDSLLRVNDRICKYFSYMNGSETSFVIGKEADMNNQPNYFCLRSEFYKETNSQCTKFLQQRSDEWFELRKQAKVTASTMHTALGLRTLKEQQAHYDSVILNKDKDAVQSPTPQMLHGIENEKHGVATICGKILPSLFPKIKFKEVGCYVKWREDKPFLVASPDGEGDEGQMKRFLFEIKCPYKSDWKTNVSYSIPNYYVLQLITQMGASKESYGYHIPESIFVSWSEESTTAFLVKFDEDLYNAIVTEAEFLYGTNNRRPTKKKPKTKELKALIDTFLTQNVKYLGEFKSLKAIQCRHDSAQTDGVYGSHSASTEQRRTFNAIDLSEIKSCMDDVKCLINQHFTLCFDRPSDVMVFMLSDLDRTYAIDKPYVFPVAYGLSPKHLKADTVRQMLEFLREQLKTYNIHVQVEAFDGQFAKLSIVSYDGSSLSELQERKMHWKETCAKSSHELLRPFLQLGNVCGPVKTFDDINEKWKLTINYRTDNHGNLLHGPITCNTCYLKLSSSEEQNVWREVFEKPSNFKTNTKSKNDNTENNACKDYDENNIQNLSLPDEITIPHISNNNYQTMLEYLTKNTKAKRQKLWKLKDLDRFVDCFDSTTAIDKSFTKDELQGMLKVNTQEIKLFGLKQGLSSKSNKCMFTNFFAKVSGSKVVAVSTKLRSPKALKVLLREKFASVRKETLNRISSHIEWPFKLDSWQRQNCSPITISELLEMGFVTKHDWFTTPERSSDGTILLRFLDHHHLLTNCRIHCCRNGFKALKINSFAWLKVAKSSKLNGTGLNVAYVEDLVDSQSNLVAQLTFSKDVETEMIKNNDASEANFCRLIREWYEAVDEKGLSANGRVQKLLNLREFLLDSCKTCLRQFPPPGSHVCDIPVILFTGLITSCERLIQLYRLSKTGTYNVRSIGSLDNETFFSSFRDLDPRGAGVLKTSEIPKAMSVACEILTTRMNPNRGFYLNTTTKRPVYNQQTEKYDTTSSCKTQAATVQEEDVAKKSVGGFRSHAMFDQPRRSTAKRKSAIVSTYDGFAHGAQGIRQYHRKDEEKILPHKRACYDI</sequence>
<dbReference type="InterPro" id="IPR011604">
    <property type="entry name" value="PDDEXK-like_dom_sf"/>
</dbReference>